<comment type="caution">
    <text evidence="2">The sequence shown here is derived from an EMBL/GenBank/DDBJ whole genome shotgun (WGS) entry which is preliminary data.</text>
</comment>
<organism evidence="2 3">
    <name type="scientific">Crossiella equi</name>
    <dbReference type="NCBI Taxonomy" id="130796"/>
    <lineage>
        <taxon>Bacteria</taxon>
        <taxon>Bacillati</taxon>
        <taxon>Actinomycetota</taxon>
        <taxon>Actinomycetes</taxon>
        <taxon>Pseudonocardiales</taxon>
        <taxon>Pseudonocardiaceae</taxon>
        <taxon>Crossiella</taxon>
    </lineage>
</organism>
<sequence length="255" mass="26726">MRRITALLGALVITLLALQLPASAATGQSGPACQSAKRPVILLHGTFKKSGWSWGNLLPELSRNGYCAYPLDYGNGGLNPVADSAAELARFVDQVRASTGSSTVDIVGYSQGGMLPRHYLKFLGGASKVNALIGIGPSNHGTTQDLAKLLGAAFCKACGDQHASSEFMRRLNEGGDLAGSVKYTTITTRYDIVVTPHTSQHLAGPADRATNVVLQDKCPGDLSGHLLIPQSGNTVKWVLNALDRGGVADPGFKPC</sequence>
<keyword evidence="2" id="KW-0378">Hydrolase</keyword>
<keyword evidence="3" id="KW-1185">Reference proteome</keyword>
<proteinExistence type="predicted"/>
<dbReference type="EC" id="3.1.1.3" evidence="2"/>
<dbReference type="SUPFAM" id="SSF53474">
    <property type="entry name" value="alpha/beta-Hydrolases"/>
    <property type="match status" value="1"/>
</dbReference>
<dbReference type="PANTHER" id="PTHR32015:SF1">
    <property type="entry name" value="LIPASE"/>
    <property type="match status" value="1"/>
</dbReference>
<dbReference type="InterPro" id="IPR002918">
    <property type="entry name" value="Lipase_EstA/Esterase_EstB"/>
</dbReference>
<evidence type="ECO:0000313" key="2">
    <source>
        <dbReference type="EMBL" id="MBP2474136.1"/>
    </source>
</evidence>
<evidence type="ECO:0000313" key="3">
    <source>
        <dbReference type="Proteomes" id="UP001519363"/>
    </source>
</evidence>
<name>A0ABS5AC30_9PSEU</name>
<dbReference type="EMBL" id="JAGIOO010000001">
    <property type="protein sequence ID" value="MBP2474136.1"/>
    <property type="molecule type" value="Genomic_DNA"/>
</dbReference>
<feature type="signal peptide" evidence="1">
    <location>
        <begin position="1"/>
        <end position="24"/>
    </location>
</feature>
<dbReference type="RefSeq" id="WP_086789814.1">
    <property type="nucleotide sequence ID" value="NZ_JAGIOO010000001.1"/>
</dbReference>
<protein>
    <submittedName>
        <fullName evidence="2">Triacylglycerol lipase</fullName>
        <ecNumber evidence="2">3.1.1.3</ecNumber>
    </submittedName>
</protein>
<gene>
    <name evidence="2" type="ORF">JOF53_003008</name>
</gene>
<keyword evidence="1" id="KW-0732">Signal</keyword>
<dbReference type="PANTHER" id="PTHR32015">
    <property type="entry name" value="FASTING INDUCED LIPASE"/>
    <property type="match status" value="1"/>
</dbReference>
<accession>A0ABS5AC30</accession>
<dbReference type="Gene3D" id="3.40.50.1820">
    <property type="entry name" value="alpha/beta hydrolase"/>
    <property type="match status" value="1"/>
</dbReference>
<dbReference type="Pfam" id="PF01674">
    <property type="entry name" value="Lipase_2"/>
    <property type="match status" value="1"/>
</dbReference>
<dbReference type="InterPro" id="IPR029058">
    <property type="entry name" value="AB_hydrolase_fold"/>
</dbReference>
<reference evidence="2 3" key="1">
    <citation type="submission" date="2021-03" db="EMBL/GenBank/DDBJ databases">
        <title>Sequencing the genomes of 1000 actinobacteria strains.</title>
        <authorList>
            <person name="Klenk H.-P."/>
        </authorList>
    </citation>
    <scope>NUCLEOTIDE SEQUENCE [LARGE SCALE GENOMIC DNA]</scope>
    <source>
        <strain evidence="2 3">DSM 44580</strain>
    </source>
</reference>
<dbReference type="GO" id="GO:0004806">
    <property type="term" value="F:triacylglycerol lipase activity"/>
    <property type="evidence" value="ECO:0007669"/>
    <property type="project" value="UniProtKB-EC"/>
</dbReference>
<dbReference type="Proteomes" id="UP001519363">
    <property type="component" value="Unassembled WGS sequence"/>
</dbReference>
<evidence type="ECO:0000256" key="1">
    <source>
        <dbReference type="SAM" id="SignalP"/>
    </source>
</evidence>
<feature type="chain" id="PRO_5047290747" evidence="1">
    <location>
        <begin position="25"/>
        <end position="255"/>
    </location>
</feature>